<dbReference type="Proteomes" id="UP000011859">
    <property type="component" value="Chromosome"/>
</dbReference>
<dbReference type="HOGENOM" id="CLU_161251_2_0_6"/>
<dbReference type="InterPro" id="IPR059173">
    <property type="entry name" value="TraA_dom"/>
</dbReference>
<dbReference type="EMBL" id="CP003470">
    <property type="protein sequence ID" value="AGG89111.1"/>
    <property type="molecule type" value="Genomic_DNA"/>
</dbReference>
<name>M4NN38_9GAMM</name>
<keyword evidence="1" id="KW-0472">Membrane</keyword>
<gene>
    <name evidence="2" type="ORF">R2APBS1_1988</name>
</gene>
<reference evidence="2 3" key="1">
    <citation type="submission" date="2012-04" db="EMBL/GenBank/DDBJ databases">
        <title>Complete genome of Rhodanobacter sp. 2APBS1.</title>
        <authorList>
            <consortium name="US DOE Joint Genome Institute"/>
            <person name="Huntemann M."/>
            <person name="Wei C.-L."/>
            <person name="Han J."/>
            <person name="Detter J.C."/>
            <person name="Han C."/>
            <person name="Tapia R."/>
            <person name="Munk A.C.C."/>
            <person name="Chen A."/>
            <person name="Krypides N."/>
            <person name="Mavromatis K."/>
            <person name="Markowitz V."/>
            <person name="Szeto E."/>
            <person name="Ivanova N."/>
            <person name="Mikhailova N."/>
            <person name="Ovchinnikova G."/>
            <person name="Pagani I."/>
            <person name="Pati A."/>
            <person name="Goodwin L."/>
            <person name="Peters L."/>
            <person name="Pitluck S."/>
            <person name="Woyke T."/>
            <person name="Prakash O."/>
            <person name="Elkins J."/>
            <person name="Brown S."/>
            <person name="Palumbo A."/>
            <person name="Hemme C."/>
            <person name="Zhou J."/>
            <person name="Watson D."/>
            <person name="Jardine P."/>
            <person name="Kostka J."/>
            <person name="Green S."/>
        </authorList>
    </citation>
    <scope>NUCLEOTIDE SEQUENCE [LARGE SCALE GENOMIC DNA]</scope>
    <source>
        <strain evidence="2 3">2APBS1</strain>
    </source>
</reference>
<dbReference type="InterPro" id="IPR007039">
    <property type="entry name" value="TrbC/VirB2"/>
</dbReference>
<dbReference type="KEGG" id="rhd:R2APBS1_1988"/>
<feature type="transmembrane region" description="Helical" evidence="1">
    <location>
        <begin position="56"/>
        <end position="74"/>
    </location>
</feature>
<evidence type="ECO:0000313" key="3">
    <source>
        <dbReference type="Proteomes" id="UP000011859"/>
    </source>
</evidence>
<sequence length="118" mass="11927" precursor="true">MKVTMSKRQERLVGYLLVAVVLALLVAEPVFAGTTSGGSSPFTSMVQLLTGWLKGGLGMLIALLALGVGLVAGVSRGSIGGALSCVGVAIAAYWGPDILQGIFGATVLAPHYVTVALL</sequence>
<proteinExistence type="predicted"/>
<organism evidence="2 3">
    <name type="scientific">Rhodanobacter denitrificans</name>
    <dbReference type="NCBI Taxonomy" id="666685"/>
    <lineage>
        <taxon>Bacteria</taxon>
        <taxon>Pseudomonadati</taxon>
        <taxon>Pseudomonadota</taxon>
        <taxon>Gammaproteobacteria</taxon>
        <taxon>Lysobacterales</taxon>
        <taxon>Rhodanobacteraceae</taxon>
        <taxon>Rhodanobacter</taxon>
    </lineage>
</organism>
<evidence type="ECO:0000256" key="1">
    <source>
        <dbReference type="SAM" id="Phobius"/>
    </source>
</evidence>
<keyword evidence="3" id="KW-1185">Reference proteome</keyword>
<dbReference type="Pfam" id="PF04956">
    <property type="entry name" value="TrbC"/>
    <property type="match status" value="1"/>
</dbReference>
<dbReference type="AlphaFoldDB" id="M4NN38"/>
<protein>
    <submittedName>
        <fullName evidence="2">TrbC/VIRB2 family protein</fullName>
    </submittedName>
</protein>
<accession>M4NN38</accession>
<keyword evidence="1" id="KW-1133">Transmembrane helix</keyword>
<dbReference type="STRING" id="666685.R2APBS1_1988"/>
<keyword evidence="1" id="KW-0812">Transmembrane</keyword>
<dbReference type="NCBIfam" id="NF041281">
    <property type="entry name" value="TraA_gammapb"/>
    <property type="match status" value="1"/>
</dbReference>
<evidence type="ECO:0000313" key="2">
    <source>
        <dbReference type="EMBL" id="AGG89111.1"/>
    </source>
</evidence>
<dbReference type="eggNOG" id="ENOG50338PQ">
    <property type="taxonomic scope" value="Bacteria"/>
</dbReference>